<dbReference type="AlphaFoldDB" id="A0A382T4W1"/>
<protein>
    <submittedName>
        <fullName evidence="1">Uncharacterized protein</fullName>
    </submittedName>
</protein>
<evidence type="ECO:0000313" key="1">
    <source>
        <dbReference type="EMBL" id="SVD16852.1"/>
    </source>
</evidence>
<accession>A0A382T4W1</accession>
<dbReference type="EMBL" id="UINC01133743">
    <property type="protein sequence ID" value="SVD16852.1"/>
    <property type="molecule type" value="Genomic_DNA"/>
</dbReference>
<reference evidence="1" key="1">
    <citation type="submission" date="2018-05" db="EMBL/GenBank/DDBJ databases">
        <authorList>
            <person name="Lanie J.A."/>
            <person name="Ng W.-L."/>
            <person name="Kazmierczak K.M."/>
            <person name="Andrzejewski T.M."/>
            <person name="Davidsen T.M."/>
            <person name="Wayne K.J."/>
            <person name="Tettelin H."/>
            <person name="Glass J.I."/>
            <person name="Rusch D."/>
            <person name="Podicherti R."/>
            <person name="Tsui H.-C.T."/>
            <person name="Winkler M.E."/>
        </authorList>
    </citation>
    <scope>NUCLEOTIDE SEQUENCE</scope>
</reference>
<feature type="non-terminal residue" evidence="1">
    <location>
        <position position="1"/>
    </location>
</feature>
<sequence length="75" mass="7547">VALGAAQALSPVAGNPAALLTACRRLVARRPGSGPLVWLAARALCAPNPADALRQSEALLRADPTPDRIGASLPA</sequence>
<name>A0A382T4W1_9ZZZZ</name>
<organism evidence="1">
    <name type="scientific">marine metagenome</name>
    <dbReference type="NCBI Taxonomy" id="408172"/>
    <lineage>
        <taxon>unclassified sequences</taxon>
        <taxon>metagenomes</taxon>
        <taxon>ecological metagenomes</taxon>
    </lineage>
</organism>
<gene>
    <name evidence="1" type="ORF">METZ01_LOCUS369706</name>
</gene>
<proteinExistence type="predicted"/>
<feature type="non-terminal residue" evidence="1">
    <location>
        <position position="75"/>
    </location>
</feature>